<proteinExistence type="predicted"/>
<gene>
    <name evidence="1" type="ORF">ZOSMA_57G00210</name>
</gene>
<comment type="caution">
    <text evidence="1">The sequence shown here is derived from an EMBL/GenBank/DDBJ whole genome shotgun (WGS) entry which is preliminary data.</text>
</comment>
<evidence type="ECO:0000313" key="2">
    <source>
        <dbReference type="Proteomes" id="UP000036987"/>
    </source>
</evidence>
<name>A0A0K9NVB4_ZOSMR</name>
<accession>A0A0K9NVB4</accession>
<organism evidence="1 2">
    <name type="scientific">Zostera marina</name>
    <name type="common">Eelgrass</name>
    <dbReference type="NCBI Taxonomy" id="29655"/>
    <lineage>
        <taxon>Eukaryota</taxon>
        <taxon>Viridiplantae</taxon>
        <taxon>Streptophyta</taxon>
        <taxon>Embryophyta</taxon>
        <taxon>Tracheophyta</taxon>
        <taxon>Spermatophyta</taxon>
        <taxon>Magnoliopsida</taxon>
        <taxon>Liliopsida</taxon>
        <taxon>Zosteraceae</taxon>
        <taxon>Zostera</taxon>
    </lineage>
</organism>
<dbReference type="AlphaFoldDB" id="A0A0K9NVB4"/>
<sequence>MSLRTLSVGGPSTPRLFVAGAVMEPDYTFVGMMEPYCPSLPNLPVKTPSPDSYLRLLDTVLPPPEVPLSSSFQIAANSIRKNQTHICKLHSSCSCYTSKSD</sequence>
<protein>
    <submittedName>
        <fullName evidence="1">Uncharacterized protein</fullName>
    </submittedName>
</protein>
<evidence type="ECO:0000313" key="1">
    <source>
        <dbReference type="EMBL" id="KMZ60686.1"/>
    </source>
</evidence>
<dbReference type="Proteomes" id="UP000036987">
    <property type="component" value="Unassembled WGS sequence"/>
</dbReference>
<dbReference type="EMBL" id="LFYR01001587">
    <property type="protein sequence ID" value="KMZ60686.1"/>
    <property type="molecule type" value="Genomic_DNA"/>
</dbReference>
<keyword evidence="2" id="KW-1185">Reference proteome</keyword>
<reference evidence="2" key="1">
    <citation type="journal article" date="2016" name="Nature">
        <title>The genome of the seagrass Zostera marina reveals angiosperm adaptation to the sea.</title>
        <authorList>
            <person name="Olsen J.L."/>
            <person name="Rouze P."/>
            <person name="Verhelst B."/>
            <person name="Lin Y.-C."/>
            <person name="Bayer T."/>
            <person name="Collen J."/>
            <person name="Dattolo E."/>
            <person name="De Paoli E."/>
            <person name="Dittami S."/>
            <person name="Maumus F."/>
            <person name="Michel G."/>
            <person name="Kersting A."/>
            <person name="Lauritano C."/>
            <person name="Lohaus R."/>
            <person name="Toepel M."/>
            <person name="Tonon T."/>
            <person name="Vanneste K."/>
            <person name="Amirebrahimi M."/>
            <person name="Brakel J."/>
            <person name="Bostroem C."/>
            <person name="Chovatia M."/>
            <person name="Grimwood J."/>
            <person name="Jenkins J.W."/>
            <person name="Jueterbock A."/>
            <person name="Mraz A."/>
            <person name="Stam W.T."/>
            <person name="Tice H."/>
            <person name="Bornberg-Bauer E."/>
            <person name="Green P.J."/>
            <person name="Pearson G.A."/>
            <person name="Procaccini G."/>
            <person name="Duarte C.M."/>
            <person name="Schmutz J."/>
            <person name="Reusch T.B.H."/>
            <person name="Van de Peer Y."/>
        </authorList>
    </citation>
    <scope>NUCLEOTIDE SEQUENCE [LARGE SCALE GENOMIC DNA]</scope>
    <source>
        <strain evidence="2">cv. Finnish</strain>
    </source>
</reference>